<keyword evidence="4" id="KW-1185">Reference proteome</keyword>
<dbReference type="InParanoid" id="D8U123"/>
<dbReference type="SUPFAM" id="SSF53790">
    <property type="entry name" value="Tetrapyrrole methylase"/>
    <property type="match status" value="1"/>
</dbReference>
<evidence type="ECO:0000313" key="3">
    <source>
        <dbReference type="EMBL" id="EFJ46557.1"/>
    </source>
</evidence>
<dbReference type="InterPro" id="IPR035996">
    <property type="entry name" value="4pyrrol_Methylase_sf"/>
</dbReference>
<organism evidence="4">
    <name type="scientific">Volvox carteri f. nagariensis</name>
    <dbReference type="NCBI Taxonomy" id="3068"/>
    <lineage>
        <taxon>Eukaryota</taxon>
        <taxon>Viridiplantae</taxon>
        <taxon>Chlorophyta</taxon>
        <taxon>core chlorophytes</taxon>
        <taxon>Chlorophyceae</taxon>
        <taxon>CS clade</taxon>
        <taxon>Chlamydomonadales</taxon>
        <taxon>Volvocaceae</taxon>
        <taxon>Volvox</taxon>
    </lineage>
</organism>
<dbReference type="RefSeq" id="XP_002952414.1">
    <property type="nucleotide sequence ID" value="XM_002952368.1"/>
</dbReference>
<keyword evidence="2" id="KW-0732">Signal</keyword>
<dbReference type="KEGG" id="vcn:VOLCADRAFT_92997"/>
<evidence type="ECO:0000256" key="2">
    <source>
        <dbReference type="SAM" id="SignalP"/>
    </source>
</evidence>
<dbReference type="EMBL" id="GL378350">
    <property type="protein sequence ID" value="EFJ46557.1"/>
    <property type="molecule type" value="Genomic_DNA"/>
</dbReference>
<protein>
    <submittedName>
        <fullName evidence="3">Uncharacterized protein</fullName>
    </submittedName>
</protein>
<accession>D8U123</accession>
<gene>
    <name evidence="3" type="ORF">VOLCADRAFT_92997</name>
</gene>
<dbReference type="Proteomes" id="UP000001058">
    <property type="component" value="Unassembled WGS sequence"/>
</dbReference>
<feature type="region of interest" description="Disordered" evidence="1">
    <location>
        <begin position="121"/>
        <end position="153"/>
    </location>
</feature>
<dbReference type="GO" id="GO:0008168">
    <property type="term" value="F:methyltransferase activity"/>
    <property type="evidence" value="ECO:0007669"/>
    <property type="project" value="InterPro"/>
</dbReference>
<feature type="signal peptide" evidence="2">
    <location>
        <begin position="1"/>
        <end position="22"/>
    </location>
</feature>
<evidence type="ECO:0000256" key="1">
    <source>
        <dbReference type="SAM" id="MobiDB-lite"/>
    </source>
</evidence>
<dbReference type="GeneID" id="9628592"/>
<reference evidence="3 4" key="1">
    <citation type="journal article" date="2010" name="Science">
        <title>Genomic analysis of organismal complexity in the multicellular green alga Volvox carteri.</title>
        <authorList>
            <person name="Prochnik S.E."/>
            <person name="Umen J."/>
            <person name="Nedelcu A.M."/>
            <person name="Hallmann A."/>
            <person name="Miller S.M."/>
            <person name="Nishii I."/>
            <person name="Ferris P."/>
            <person name="Kuo A."/>
            <person name="Mitros T."/>
            <person name="Fritz-Laylin L.K."/>
            <person name="Hellsten U."/>
            <person name="Chapman J."/>
            <person name="Simakov O."/>
            <person name="Rensing S.A."/>
            <person name="Terry A."/>
            <person name="Pangilinan J."/>
            <person name="Kapitonov V."/>
            <person name="Jurka J."/>
            <person name="Salamov A."/>
            <person name="Shapiro H."/>
            <person name="Schmutz J."/>
            <person name="Grimwood J."/>
            <person name="Lindquist E."/>
            <person name="Lucas S."/>
            <person name="Grigoriev I.V."/>
            <person name="Schmitt R."/>
            <person name="Kirk D."/>
            <person name="Rokhsar D.S."/>
        </authorList>
    </citation>
    <scope>NUCLEOTIDE SEQUENCE [LARGE SCALE GENOMIC DNA]</scope>
    <source>
        <strain evidence="4">f. Nagariensis / Eve</strain>
    </source>
</reference>
<feature type="compositionally biased region" description="Basic and acidic residues" evidence="1">
    <location>
        <begin position="121"/>
        <end position="132"/>
    </location>
</feature>
<feature type="chain" id="PRO_5003124073" evidence="2">
    <location>
        <begin position="23"/>
        <end position="153"/>
    </location>
</feature>
<feature type="compositionally biased region" description="Polar residues" evidence="1">
    <location>
        <begin position="133"/>
        <end position="153"/>
    </location>
</feature>
<evidence type="ECO:0000313" key="4">
    <source>
        <dbReference type="Proteomes" id="UP000001058"/>
    </source>
</evidence>
<proteinExistence type="predicted"/>
<dbReference type="AlphaFoldDB" id="D8U123"/>
<dbReference type="OrthoDB" id="10655663at2759"/>
<name>D8U123_VOLCA</name>
<sequence>MPLLTNSRVSVVLLVHVPGASAACAALSAAAAAKVATGFVGSRVGYRVGRRLDRVEVAHVRQYLQDMQDAAAAGMRPEACVEYASMCDAGPFSPEVAAAVGRQPVRPGEITKAAADACRCRRGSERGRRKAEPNSSAANGGSRNINTTGEGHA</sequence>